<keyword evidence="6" id="KW-0378">Hydrolase</keyword>
<dbReference type="GO" id="GO:0004190">
    <property type="term" value="F:aspartic-type endopeptidase activity"/>
    <property type="evidence" value="ECO:0007669"/>
    <property type="project" value="UniProtKB-KW"/>
</dbReference>
<dbReference type="FunFam" id="3.40.50.1450:FF:000002">
    <property type="entry name" value="Hydrogenase 1 maturation protease"/>
    <property type="match status" value="1"/>
</dbReference>
<keyword evidence="3" id="KW-0645">Protease</keyword>
<dbReference type="InterPro" id="IPR000671">
    <property type="entry name" value="Peptidase_A31"/>
</dbReference>
<feature type="binding site" evidence="7">
    <location>
        <position position="16"/>
    </location>
    <ligand>
        <name>Ni(2+)</name>
        <dbReference type="ChEBI" id="CHEBI:49786"/>
    </ligand>
</feature>
<evidence type="ECO:0000313" key="8">
    <source>
        <dbReference type="EMBL" id="PLX60228.1"/>
    </source>
</evidence>
<dbReference type="STRING" id="1111735.GCA_000428045_03584"/>
<dbReference type="CDD" id="cd06062">
    <property type="entry name" value="H2MP_MemB-H2up"/>
    <property type="match status" value="1"/>
</dbReference>
<sequence length="171" mass="18349">MSVVVIGLGNVLLSDEGLGVRAVELLEQRYSLPESVELIDGGTSAMDLLNPLSNNEHVIIADSVKTGAPPCTLVRLADDEVPKFFQTKISPHQIGLSDLLALLTVQGQAPKKITIIGMVPESLKTHIGLSDGINAKMDEMVELLADELRSLGIAIKPRQDGVRGFWTEAGR</sequence>
<dbReference type="RefSeq" id="WP_273440723.1">
    <property type="nucleotide sequence ID" value="NZ_PKUN01000027.1"/>
</dbReference>
<dbReference type="PANTHER" id="PTHR30302:SF1">
    <property type="entry name" value="HYDROGENASE 2 MATURATION PROTEASE"/>
    <property type="match status" value="1"/>
</dbReference>
<evidence type="ECO:0000256" key="5">
    <source>
        <dbReference type="ARBA" id="ARBA00022750"/>
    </source>
</evidence>
<dbReference type="SUPFAM" id="SSF53163">
    <property type="entry name" value="HybD-like"/>
    <property type="match status" value="1"/>
</dbReference>
<dbReference type="NCBIfam" id="TIGR00140">
    <property type="entry name" value="hupD"/>
    <property type="match status" value="1"/>
</dbReference>
<gene>
    <name evidence="8" type="primary">hybD</name>
    <name evidence="8" type="ORF">C0630_17040</name>
</gene>
<comment type="similarity">
    <text evidence="1">Belongs to the peptidase A31 family.</text>
</comment>
<dbReference type="Gene3D" id="3.40.50.1450">
    <property type="entry name" value="HybD-like"/>
    <property type="match status" value="1"/>
</dbReference>
<keyword evidence="2 7" id="KW-0533">Nickel</keyword>
<feature type="binding site" evidence="7">
    <location>
        <position position="62"/>
    </location>
    <ligand>
        <name>Ni(2+)</name>
        <dbReference type="ChEBI" id="CHEBI:49786"/>
    </ligand>
</feature>
<evidence type="ECO:0000256" key="6">
    <source>
        <dbReference type="ARBA" id="ARBA00022801"/>
    </source>
</evidence>
<dbReference type="EMBL" id="PKUN01000027">
    <property type="protein sequence ID" value="PLX60228.1"/>
    <property type="molecule type" value="Genomic_DNA"/>
</dbReference>
<evidence type="ECO:0000256" key="4">
    <source>
        <dbReference type="ARBA" id="ARBA00022723"/>
    </source>
</evidence>
<dbReference type="Pfam" id="PF01750">
    <property type="entry name" value="HycI"/>
    <property type="match status" value="1"/>
</dbReference>
<evidence type="ECO:0000256" key="7">
    <source>
        <dbReference type="PIRSR" id="PIRSR604419-1"/>
    </source>
</evidence>
<evidence type="ECO:0000256" key="2">
    <source>
        <dbReference type="ARBA" id="ARBA00022596"/>
    </source>
</evidence>
<evidence type="ECO:0000256" key="3">
    <source>
        <dbReference type="ARBA" id="ARBA00022670"/>
    </source>
</evidence>
<dbReference type="PANTHER" id="PTHR30302">
    <property type="entry name" value="HYDROGENASE 1 MATURATION PROTEASE"/>
    <property type="match status" value="1"/>
</dbReference>
<dbReference type="AlphaFoldDB" id="A0A2N6CSZ1"/>
<name>A0A2N6CSZ1_9GAMM</name>
<dbReference type="GO" id="GO:0008047">
    <property type="term" value="F:enzyme activator activity"/>
    <property type="evidence" value="ECO:0007669"/>
    <property type="project" value="InterPro"/>
</dbReference>
<dbReference type="Proteomes" id="UP000235015">
    <property type="component" value="Unassembled WGS sequence"/>
</dbReference>
<evidence type="ECO:0000256" key="1">
    <source>
        <dbReference type="ARBA" id="ARBA00006814"/>
    </source>
</evidence>
<keyword evidence="4 7" id="KW-0479">Metal-binding</keyword>
<dbReference type="InterPro" id="IPR004419">
    <property type="entry name" value="Pept_A31_hyd_express"/>
</dbReference>
<evidence type="ECO:0000313" key="9">
    <source>
        <dbReference type="Proteomes" id="UP000235015"/>
    </source>
</evidence>
<dbReference type="InterPro" id="IPR023430">
    <property type="entry name" value="Pept_HybD-like_dom_sf"/>
</dbReference>
<keyword evidence="5" id="KW-0064">Aspartyl protease</keyword>
<dbReference type="GO" id="GO:0016485">
    <property type="term" value="P:protein processing"/>
    <property type="evidence" value="ECO:0007669"/>
    <property type="project" value="InterPro"/>
</dbReference>
<dbReference type="PRINTS" id="PR00446">
    <property type="entry name" value="HYDRGNUPTAKE"/>
</dbReference>
<comment type="caution">
    <text evidence="8">The sequence shown here is derived from an EMBL/GenBank/DDBJ whole genome shotgun (WGS) entry which is preliminary data.</text>
</comment>
<dbReference type="NCBIfam" id="TIGR00072">
    <property type="entry name" value="hydrog_prot"/>
    <property type="match status" value="1"/>
</dbReference>
<feature type="binding site" evidence="7">
    <location>
        <position position="92"/>
    </location>
    <ligand>
        <name>Ni(2+)</name>
        <dbReference type="ChEBI" id="CHEBI:49786"/>
    </ligand>
</feature>
<dbReference type="GO" id="GO:0046872">
    <property type="term" value="F:metal ion binding"/>
    <property type="evidence" value="ECO:0007669"/>
    <property type="project" value="UniProtKB-KW"/>
</dbReference>
<protein>
    <submittedName>
        <fullName evidence="8">HyaD/HybD family hydrogenase maturation endopeptidase</fullName>
    </submittedName>
</protein>
<proteinExistence type="inferred from homology"/>
<accession>A0A2N6CSZ1</accession>
<reference evidence="8 9" key="1">
    <citation type="submission" date="2017-11" db="EMBL/GenBank/DDBJ databases">
        <title>Genome-resolved metagenomics identifies genetic mobility, metabolic interactions, and unexpected diversity in perchlorate-reducing communities.</title>
        <authorList>
            <person name="Barnum T.P."/>
            <person name="Figueroa I.A."/>
            <person name="Carlstrom C.I."/>
            <person name="Lucas L.N."/>
            <person name="Engelbrektson A.L."/>
            <person name="Coates J.D."/>
        </authorList>
    </citation>
    <scope>NUCLEOTIDE SEQUENCE [LARGE SCALE GENOMIC DNA]</scope>
    <source>
        <strain evidence="8">BM301</strain>
    </source>
</reference>
<organism evidence="8 9">
    <name type="scientific">Sedimenticola selenatireducens</name>
    <dbReference type="NCBI Taxonomy" id="191960"/>
    <lineage>
        <taxon>Bacteria</taxon>
        <taxon>Pseudomonadati</taxon>
        <taxon>Pseudomonadota</taxon>
        <taxon>Gammaproteobacteria</taxon>
        <taxon>Chromatiales</taxon>
        <taxon>Sedimenticolaceae</taxon>
        <taxon>Sedimenticola</taxon>
    </lineage>
</organism>